<name>A0A098LSW7_9FLAO</name>
<dbReference type="OrthoDB" id="9777975at2"/>
<dbReference type="Proteomes" id="UP000030184">
    <property type="component" value="Unassembled WGS sequence"/>
</dbReference>
<dbReference type="InterPro" id="IPR050300">
    <property type="entry name" value="GDXG_lipolytic_enzyme"/>
</dbReference>
<dbReference type="InterPro" id="IPR049492">
    <property type="entry name" value="BD-FAE-like_dom"/>
</dbReference>
<dbReference type="AlphaFoldDB" id="A0A098LSW7"/>
<gene>
    <name evidence="3" type="ORF">JCM19538_1715</name>
</gene>
<proteinExistence type="predicted"/>
<comment type="caution">
    <text evidence="3">The sequence shown here is derived from an EMBL/GenBank/DDBJ whole genome shotgun (WGS) entry which is preliminary data.</text>
</comment>
<dbReference type="Pfam" id="PF20434">
    <property type="entry name" value="BD-FAE"/>
    <property type="match status" value="1"/>
</dbReference>
<evidence type="ECO:0000313" key="3">
    <source>
        <dbReference type="EMBL" id="GAL89478.1"/>
    </source>
</evidence>
<feature type="domain" description="BD-FAE-like" evidence="2">
    <location>
        <begin position="51"/>
        <end position="260"/>
    </location>
</feature>
<accession>A0A098LSW7</accession>
<sequence>MPSKVMLNQGVKIETVVFLILFGAVSLYAQKSYEEQFDITYMTVEGTELKLDLFIPKDLSKPLPLIIVIGLHGGAWIKGNRKNFHRACIGLAERGYITASVSYRLADVAPFPAQIQDVQAAIRWLKFHADKYGIDSSKVAVTGFSSGGHLAALVATSGNSEHIWPALDPGGFQNITSISMDVISKIKPIVKVAIPMAAQSDLETEETRKVSASEEQYFYRIFLNGSLDENPKNYRMASPLRHLDENDPPVFFVCGSIDGISTQGENFRNKMDVLGIDNDVFVIDGAPHVFLTNPDWKARALNYTAAKLDTYLKN</sequence>
<keyword evidence="1" id="KW-0378">Hydrolase</keyword>
<keyword evidence="4" id="KW-1185">Reference proteome</keyword>
<dbReference type="InterPro" id="IPR029058">
    <property type="entry name" value="AB_hydrolase_fold"/>
</dbReference>
<evidence type="ECO:0000256" key="1">
    <source>
        <dbReference type="ARBA" id="ARBA00022801"/>
    </source>
</evidence>
<dbReference type="EMBL" id="BBNY01000010">
    <property type="protein sequence ID" value="GAL89478.1"/>
    <property type="molecule type" value="Genomic_DNA"/>
</dbReference>
<evidence type="ECO:0000313" key="4">
    <source>
        <dbReference type="Proteomes" id="UP000030184"/>
    </source>
</evidence>
<dbReference type="PANTHER" id="PTHR48081:SF13">
    <property type="entry name" value="ALPHA_BETA HYDROLASE"/>
    <property type="match status" value="1"/>
</dbReference>
<dbReference type="SUPFAM" id="SSF53474">
    <property type="entry name" value="alpha/beta-Hydrolases"/>
    <property type="match status" value="1"/>
</dbReference>
<organism evidence="3 4">
    <name type="scientific">Jejuia pallidilutea</name>
    <dbReference type="NCBI Taxonomy" id="504487"/>
    <lineage>
        <taxon>Bacteria</taxon>
        <taxon>Pseudomonadati</taxon>
        <taxon>Bacteroidota</taxon>
        <taxon>Flavobacteriia</taxon>
        <taxon>Flavobacteriales</taxon>
        <taxon>Flavobacteriaceae</taxon>
        <taxon>Jejuia</taxon>
    </lineage>
</organism>
<dbReference type="Gene3D" id="3.40.50.1820">
    <property type="entry name" value="alpha/beta hydrolase"/>
    <property type="match status" value="1"/>
</dbReference>
<evidence type="ECO:0000259" key="2">
    <source>
        <dbReference type="Pfam" id="PF20434"/>
    </source>
</evidence>
<dbReference type="PANTHER" id="PTHR48081">
    <property type="entry name" value="AB HYDROLASE SUPERFAMILY PROTEIN C4A8.06C"/>
    <property type="match status" value="1"/>
</dbReference>
<dbReference type="GO" id="GO:0016787">
    <property type="term" value="F:hydrolase activity"/>
    <property type="evidence" value="ECO:0007669"/>
    <property type="project" value="UniProtKB-KW"/>
</dbReference>
<dbReference type="RefSeq" id="WP_052512422.1">
    <property type="nucleotide sequence ID" value="NZ_BBNY01000010.1"/>
</dbReference>
<reference evidence="4" key="1">
    <citation type="journal article" date="2014" name="Genome Announc.">
        <title>Draft Genome Sequence of Marine Flavobacterium Jejuia pallidilutea Strain 11shimoA1 and Pigmentation Mutants.</title>
        <authorList>
            <person name="Takatani N."/>
            <person name="Nakanishi M."/>
            <person name="Meirelles P."/>
            <person name="Mino S."/>
            <person name="Suda W."/>
            <person name="Oshima K."/>
            <person name="Hattori M."/>
            <person name="Ohkuma M."/>
            <person name="Hosokawa M."/>
            <person name="Miyashita K."/>
            <person name="Thompson F.L."/>
            <person name="Niwa A."/>
            <person name="Sawabe T."/>
            <person name="Sawabe T."/>
        </authorList>
    </citation>
    <scope>NUCLEOTIDE SEQUENCE [LARGE SCALE GENOMIC DNA]</scope>
    <source>
        <strain evidence="4">JCM 19538</strain>
    </source>
</reference>
<protein>
    <submittedName>
        <fullName evidence="3">Esterase</fullName>
    </submittedName>
</protein>